<gene>
    <name evidence="1" type="ORF">GCM10009559_16090</name>
</gene>
<dbReference type="Gene3D" id="1.10.10.60">
    <property type="entry name" value="Homeodomain-like"/>
    <property type="match status" value="1"/>
</dbReference>
<organism evidence="1 2">
    <name type="scientific">Pseudonocardia zijingensis</name>
    <dbReference type="NCBI Taxonomy" id="153376"/>
    <lineage>
        <taxon>Bacteria</taxon>
        <taxon>Bacillati</taxon>
        <taxon>Actinomycetota</taxon>
        <taxon>Actinomycetes</taxon>
        <taxon>Pseudonocardiales</taxon>
        <taxon>Pseudonocardiaceae</taxon>
        <taxon>Pseudonocardia</taxon>
    </lineage>
</organism>
<accession>A0ABP4A174</accession>
<dbReference type="RefSeq" id="WP_343940584.1">
    <property type="nucleotide sequence ID" value="NZ_BAAAHP010000046.1"/>
</dbReference>
<keyword evidence="2" id="KW-1185">Reference proteome</keyword>
<dbReference type="EMBL" id="BAAAHP010000046">
    <property type="protein sequence ID" value="GAA0929369.1"/>
    <property type="molecule type" value="Genomic_DNA"/>
</dbReference>
<protein>
    <recommendedName>
        <fullName evidence="3">GYD domain-containing protein</fullName>
    </recommendedName>
</protein>
<comment type="caution">
    <text evidence="1">The sequence shown here is derived from an EMBL/GenBank/DDBJ whole genome shotgun (WGS) entry which is preliminary data.</text>
</comment>
<reference evidence="2" key="1">
    <citation type="journal article" date="2019" name="Int. J. Syst. Evol. Microbiol.">
        <title>The Global Catalogue of Microorganisms (GCM) 10K type strain sequencing project: providing services to taxonomists for standard genome sequencing and annotation.</title>
        <authorList>
            <consortium name="The Broad Institute Genomics Platform"/>
            <consortium name="The Broad Institute Genome Sequencing Center for Infectious Disease"/>
            <person name="Wu L."/>
            <person name="Ma J."/>
        </authorList>
    </citation>
    <scope>NUCLEOTIDE SEQUENCE [LARGE SCALE GENOMIC DNA]</scope>
    <source>
        <strain evidence="2">JCM 11117</strain>
    </source>
</reference>
<dbReference type="Pfam" id="PF08734">
    <property type="entry name" value="GYD"/>
    <property type="match status" value="1"/>
</dbReference>
<dbReference type="InterPro" id="IPR014845">
    <property type="entry name" value="GYD/TTHA1554"/>
</dbReference>
<name>A0ABP4A174_9PSEU</name>
<dbReference type="Proteomes" id="UP001499967">
    <property type="component" value="Unassembled WGS sequence"/>
</dbReference>
<sequence>MAKFAIFFSYKPETWDRMVMKPGERTTAVRQLAESAGGSLEKLYYMFGDRDGFVVLDFPDSTTAAAVSVAVSSSGAFSHLETRELIDAEDLPALLEKAASARESYRRPGD</sequence>
<evidence type="ECO:0000313" key="2">
    <source>
        <dbReference type="Proteomes" id="UP001499967"/>
    </source>
</evidence>
<proteinExistence type="predicted"/>
<evidence type="ECO:0000313" key="1">
    <source>
        <dbReference type="EMBL" id="GAA0929369.1"/>
    </source>
</evidence>
<evidence type="ECO:0008006" key="3">
    <source>
        <dbReference type="Google" id="ProtNLM"/>
    </source>
</evidence>